<dbReference type="EMBL" id="JAULUE010002056">
    <property type="protein sequence ID" value="KAK5890815.1"/>
    <property type="molecule type" value="Genomic_DNA"/>
</dbReference>
<feature type="compositionally biased region" description="Low complexity" evidence="1">
    <location>
        <begin position="67"/>
        <end position="79"/>
    </location>
</feature>
<proteinExistence type="predicted"/>
<comment type="caution">
    <text evidence="2">The sequence shown here is derived from an EMBL/GenBank/DDBJ whole genome shotgun (WGS) entry which is preliminary data.</text>
</comment>
<accession>A0AAN8BST0</accession>
<reference evidence="2 3" key="1">
    <citation type="journal article" date="2023" name="Mol. Biol. Evol.">
        <title>Genomics of Secondarily Temperate Adaptation in the Only Non-Antarctic Icefish.</title>
        <authorList>
            <person name="Rivera-Colon A.G."/>
            <person name="Rayamajhi N."/>
            <person name="Minhas B.F."/>
            <person name="Madrigal G."/>
            <person name="Bilyk K.T."/>
            <person name="Yoon V."/>
            <person name="Hune M."/>
            <person name="Gregory S."/>
            <person name="Cheng C.H.C."/>
            <person name="Catchen J.M."/>
        </authorList>
    </citation>
    <scope>NUCLEOTIDE SEQUENCE [LARGE SCALE GENOMIC DNA]</scope>
    <source>
        <strain evidence="2">JC2023a</strain>
    </source>
</reference>
<evidence type="ECO:0000313" key="3">
    <source>
        <dbReference type="Proteomes" id="UP001335648"/>
    </source>
</evidence>
<keyword evidence="3" id="KW-1185">Reference proteome</keyword>
<evidence type="ECO:0000256" key="1">
    <source>
        <dbReference type="SAM" id="MobiDB-lite"/>
    </source>
</evidence>
<protein>
    <submittedName>
        <fullName evidence="2">Uncharacterized protein</fullName>
    </submittedName>
</protein>
<name>A0AAN8BST0_9TELE</name>
<evidence type="ECO:0000313" key="2">
    <source>
        <dbReference type="EMBL" id="KAK5890815.1"/>
    </source>
</evidence>
<dbReference type="Proteomes" id="UP001335648">
    <property type="component" value="Unassembled WGS sequence"/>
</dbReference>
<gene>
    <name evidence="2" type="ORF">CesoFtcFv8_014298</name>
</gene>
<feature type="region of interest" description="Disordered" evidence="1">
    <location>
        <begin position="38"/>
        <end position="84"/>
    </location>
</feature>
<sequence length="122" mass="13420">MQPEGKRLDAGAADRPTSHWLLPLLEMNQWTPMIAQSNCNKDTPKESLQIPEGSPRGMSVDCHASLHHPSASSPRTSPTPGWPGTVMAFKAGKDERVCSIDHTRRSAIPQPPLSRCLSRRTQ</sequence>
<dbReference type="AlphaFoldDB" id="A0AAN8BST0"/>
<organism evidence="2 3">
    <name type="scientific">Champsocephalus esox</name>
    <name type="common">pike icefish</name>
    <dbReference type="NCBI Taxonomy" id="159716"/>
    <lineage>
        <taxon>Eukaryota</taxon>
        <taxon>Metazoa</taxon>
        <taxon>Chordata</taxon>
        <taxon>Craniata</taxon>
        <taxon>Vertebrata</taxon>
        <taxon>Euteleostomi</taxon>
        <taxon>Actinopterygii</taxon>
        <taxon>Neopterygii</taxon>
        <taxon>Teleostei</taxon>
        <taxon>Neoteleostei</taxon>
        <taxon>Acanthomorphata</taxon>
        <taxon>Eupercaria</taxon>
        <taxon>Perciformes</taxon>
        <taxon>Notothenioidei</taxon>
        <taxon>Channichthyidae</taxon>
        <taxon>Champsocephalus</taxon>
    </lineage>
</organism>
<feature type="region of interest" description="Disordered" evidence="1">
    <location>
        <begin position="102"/>
        <end position="122"/>
    </location>
</feature>